<accession>A0A0E3X4C1</accession>
<organismHost>
    <name type="scientific">Rattus norvegicus</name>
    <name type="common">Rat</name>
    <dbReference type="NCBI Taxonomy" id="10116"/>
</organismHost>
<feature type="transmembrane region" description="Helical" evidence="1">
    <location>
        <begin position="346"/>
        <end position="366"/>
    </location>
</feature>
<name>A0A0E3X4C1_RCMVE</name>
<keyword evidence="1" id="KW-0812">Transmembrane</keyword>
<sequence>MWVRRGKHRCSRPRTSFGPTLRMSRFRASNLCDCGGHRSGGRQPSSTFRPRIRIAVTPCRSRAYRKRGWTLDDYRARTIFKLGMLALICASVTKAEPGCRSYPDGGVECAKLYPSISKPALVCNVRLSASTKFYGQWSVVEYVNSKYNVTSVIATFEENTFILKQAGFLGLVDPTLYQTELWPPTGFSGNIMCTVGHVSQVLCLIPPPIIDWALGTDDLVTVNRSPRPEDASAHNSCKGDIDVHSESTDLKYTHTFWAVDGKGVVGASEDEPGEVTFNWLSRSRSKFTMNISSMSLTFPPRKDKQTCVTCIAGFGGNILSLSTTECRLIRPPSYDVPVVCFSYRSFVASCSIIVIAISFIAYAYFASCNRLICTFKLDVGVNELEY</sequence>
<keyword evidence="1" id="KW-1133">Transmembrane helix</keyword>
<dbReference type="EMBL" id="KP202868">
    <property type="protein sequence ID" value="AKB93342.1"/>
    <property type="molecule type" value="Genomic_DNA"/>
</dbReference>
<evidence type="ECO:0000313" key="2">
    <source>
        <dbReference type="EMBL" id="AKB93342.1"/>
    </source>
</evidence>
<reference evidence="2 3" key="2">
    <citation type="journal article" date="2015" name="J. Gen. Virol.">
        <title>The English isolate and a newly identified Berlin isolate of Rat Cytomegalovirus (RCMV) share similarities with but separate as an anciently diverged clade from Mouse CMV and the Maastricht isolate of RCMV.</title>
        <authorList>
            <person name="Geyer H."/>
            <person name="Ettinger J."/>
            <person name="Moller L."/>
            <person name="Schmolz E."/>
            <person name="Nitsche A."/>
            <person name="Brune W."/>
            <person name="Heaggans S."/>
            <person name="Sandford G.R."/>
            <person name="Hayward G.S."/>
            <person name="Voigt S."/>
        </authorList>
    </citation>
    <scope>NUCLEOTIDE SEQUENCE [LARGE SCALE GENOMIC DNA]</scope>
    <source>
        <strain evidence="2">Berlin</strain>
    </source>
</reference>
<protein>
    <submittedName>
        <fullName evidence="2">B164</fullName>
    </submittedName>
</protein>
<organism evidence="2 3">
    <name type="scientific">Rat cytomegalovirus (isolate England)</name>
    <name type="common">RCMV-E</name>
    <name type="synonym">Murid herpesvirus 8</name>
    <dbReference type="NCBI Taxonomy" id="1261657"/>
    <lineage>
        <taxon>Viruses</taxon>
        <taxon>Duplodnaviria</taxon>
        <taxon>Heunggongvirae</taxon>
        <taxon>Peploviricota</taxon>
        <taxon>Herviviricetes</taxon>
        <taxon>Herpesvirales</taxon>
        <taxon>Orthoherpesviridae</taxon>
        <taxon>Betaherpesvirinae</taxon>
        <taxon>Muromegalovirus</taxon>
        <taxon>Muromegalovirus muridbeta8</taxon>
    </lineage>
</organism>
<evidence type="ECO:0000256" key="1">
    <source>
        <dbReference type="SAM" id="Phobius"/>
    </source>
</evidence>
<evidence type="ECO:0000313" key="3">
    <source>
        <dbReference type="Proteomes" id="UP000097765"/>
    </source>
</evidence>
<keyword evidence="1" id="KW-0472">Membrane</keyword>
<gene>
    <name evidence="2" type="primary">b164</name>
</gene>
<reference evidence="2 3" key="1">
    <citation type="journal article" date="2012" name="J. Virol.">
        <title>Complete genome sequence of the english isolate of rat cytomegalovirus (Murid herpesvirus 8).</title>
        <authorList>
            <person name="Ettinger J."/>
            <person name="Geyer H."/>
            <person name="Nitsche A."/>
            <person name="Zimmermann A."/>
            <person name="Brune W."/>
            <person name="Sandford G.R."/>
            <person name="Hayward G.S."/>
            <person name="Voigt S."/>
        </authorList>
    </citation>
    <scope>NUCLEOTIDE SEQUENCE [LARGE SCALE GENOMIC DNA]</scope>
    <source>
        <strain evidence="2">Berlin</strain>
    </source>
</reference>
<dbReference type="Proteomes" id="UP000097765">
    <property type="component" value="Segment"/>
</dbReference>
<proteinExistence type="predicted"/>